<feature type="compositionally biased region" description="Polar residues" evidence="1">
    <location>
        <begin position="641"/>
        <end position="651"/>
    </location>
</feature>
<feature type="compositionally biased region" description="Basic and acidic residues" evidence="1">
    <location>
        <begin position="159"/>
        <end position="177"/>
    </location>
</feature>
<feature type="compositionally biased region" description="Basic and acidic residues" evidence="1">
    <location>
        <begin position="1418"/>
        <end position="1427"/>
    </location>
</feature>
<feature type="compositionally biased region" description="Basic and acidic residues" evidence="1">
    <location>
        <begin position="1124"/>
        <end position="1137"/>
    </location>
</feature>
<sequence length="1472" mass="165922">MGDEEIFQFDHRQPNQWAALPRPITGPVAPPASHAYSHSHASRTPSLEPGSPRLRSRAVAASPPPLPLELPLPTLRHVPSRDTTPLQSNIYYKPYPDQPPSPTPQGTLSPRLKHKLVLSPPSRRKQQPPQRQISQQIQYKLPDSQSFLHHQQQHDFNEQLRHQQETHHLQQKEERFHSQQKNQTPVVLSSKALETHQQVHKEPARHKEKSQEVYSLPLEKYLQQHARQHEEHQYRIEQYQEKHQPSINQLRSQEQQGSASPFHTEQQNHKLFGVNQQSTEPFYPEMPRAMTLPRPQNLPRTPNPPENFPYQLMTPPGQSQPMPVKDFIEQLQEDLVSPKESKSIKEQYEEFERKRKEEEQSATSSVKRNIPSRNEFFGPQRPTQPSCYPPEMGRRPSYPPPQEPRTHHRRPPPPAPLNLRSPPTPRSTGDPFSPTSNPLSPPSYISKAGFFSPQSTPQYGPGSNLHRSRAMFFSPPPSSSSTRMFSPPPVDHNRPRVPPSKVYRPTAMSEMLLRGSPTPSLPSDVLRHRQDASPTPSQSSTLSEQVLGGVSTGRGKRSRGLNLFLKQQNRMAALDAKAQDEDAGEERNGPQANRPPFQHAGTFDDADLQRNGRVGGRASQDNFGRGYYTVGRPSNLAFLSRSKSLQSSPTAPSYDGRPYPRGRESGPGGPTWAQEIPGSSPRRIPITVRHEPPSHTLPRLSRFNSEGSQPIHNQTNRSQYNQNPLPQHQQEQYQQQQQQQHQHQQHQYQKPYQQKVQQSHQEEHSPYQNRNEIPENLKPSHQWLPSSNRNIPILHRRTRRLSEEDSPSSSHIPPPEEAPSKLSSSWQSSDTPQRSSQRPGVYATLPSKSSQQRARQQQQQQQGHIHQQEQQQFFDNRSGSFTKPSEPIPVPFETYATLPTIKPLKSSSTISSFSDPRKIDDSKSGYNYSSSFPGRQHQPVFKTSQSSFEFGDLRDLQHTLDDTNSRKDYSKPLWTNTDLDRRSSHRSSVSSISLGDDGHSPYSDNAVSSSDSRDTIIAKEEKAASELFSQKRNVNKSFLPMHPFGQEVDFVQEQYSKPWDYQQSQQDRRPMEYPNSYPGTQHSSFVGDPRPQHRLGPPTSPKPGRRIPVTVVHEQSASSRPHHVIGDLKGSDGHDTNPEEQTPYHFSHQERSDFRQNGPAANEFHGISYAPSKPADNWGTQTLPARAKVEGRESKPSPTEGSLRNIAPVWKPSGSGVSSLIKKEYKPVRLDTSKKPVKKEERTYQPEQEDAQSWRPQPRGAPAQVEAAPVEPPSFPTLPPPSLNTSTDSVFSSSSSQVPFLPPPPPPAALSASSTSSSLWATATDYTDPQSDSTLVSSVVQPPHHMNGGAGDREDTHRGAAEDSRLPPTQSPYITLLQKSRDPEDNEDFLNTKFVHKPIMVKDDGQLPKGATYIGSKHKVEDNRSVTEDYYTTPVSAPSSETSSSRVVEHKPVKYEGIGPLDKEGVPLANRK</sequence>
<feature type="compositionally biased region" description="Low complexity" evidence="1">
    <location>
        <begin position="851"/>
        <end position="871"/>
    </location>
</feature>
<dbReference type="EMBL" id="BMAT01009118">
    <property type="protein sequence ID" value="GFR98930.1"/>
    <property type="molecule type" value="Genomic_DNA"/>
</dbReference>
<gene>
    <name evidence="2" type="ORF">ElyMa_004514600</name>
</gene>
<feature type="compositionally biased region" description="Low complexity" evidence="1">
    <location>
        <begin position="1309"/>
        <end position="1324"/>
    </location>
</feature>
<feature type="region of interest" description="Disordered" evidence="1">
    <location>
        <begin position="293"/>
        <end position="871"/>
    </location>
</feature>
<feature type="compositionally biased region" description="Polar residues" evidence="1">
    <location>
        <begin position="81"/>
        <end position="90"/>
    </location>
</feature>
<feature type="region of interest" description="Disordered" evidence="1">
    <location>
        <begin position="1415"/>
        <end position="1472"/>
    </location>
</feature>
<feature type="compositionally biased region" description="Pro residues" evidence="1">
    <location>
        <begin position="1270"/>
        <end position="1282"/>
    </location>
</feature>
<feature type="region of interest" description="Disordered" evidence="1">
    <location>
        <begin position="905"/>
        <end position="940"/>
    </location>
</feature>
<feature type="region of interest" description="Disordered" evidence="1">
    <location>
        <begin position="1"/>
        <end position="111"/>
    </location>
</feature>
<protein>
    <submittedName>
        <fullName evidence="2">Uncharacterized protein</fullName>
    </submittedName>
</protein>
<accession>A0AAV4HQG0</accession>
<feature type="compositionally biased region" description="Basic and acidic residues" evidence="1">
    <location>
        <begin position="1221"/>
        <end position="1244"/>
    </location>
</feature>
<feature type="compositionally biased region" description="Polar residues" evidence="1">
    <location>
        <begin position="905"/>
        <end position="914"/>
    </location>
</feature>
<feature type="region of interest" description="Disordered" evidence="1">
    <location>
        <begin position="1060"/>
        <end position="1373"/>
    </location>
</feature>
<feature type="region of interest" description="Disordered" evidence="1">
    <location>
        <begin position="962"/>
        <end position="1014"/>
    </location>
</feature>
<organism evidence="2 3">
    <name type="scientific">Elysia marginata</name>
    <dbReference type="NCBI Taxonomy" id="1093978"/>
    <lineage>
        <taxon>Eukaryota</taxon>
        <taxon>Metazoa</taxon>
        <taxon>Spiralia</taxon>
        <taxon>Lophotrochozoa</taxon>
        <taxon>Mollusca</taxon>
        <taxon>Gastropoda</taxon>
        <taxon>Heterobranchia</taxon>
        <taxon>Euthyneura</taxon>
        <taxon>Panpulmonata</taxon>
        <taxon>Sacoglossa</taxon>
        <taxon>Placobranchoidea</taxon>
        <taxon>Plakobranchidae</taxon>
        <taxon>Elysia</taxon>
    </lineage>
</organism>
<feature type="compositionally biased region" description="Basic and acidic residues" evidence="1">
    <location>
        <begin position="577"/>
        <end position="588"/>
    </location>
</feature>
<feature type="compositionally biased region" description="Polar residues" evidence="1">
    <location>
        <begin position="702"/>
        <end position="726"/>
    </location>
</feature>
<feature type="compositionally biased region" description="Basic and acidic residues" evidence="1">
    <location>
        <begin position="1351"/>
        <end position="1365"/>
    </location>
</feature>
<feature type="region of interest" description="Disordered" evidence="1">
    <location>
        <begin position="159"/>
        <end position="186"/>
    </location>
</feature>
<feature type="compositionally biased region" description="Polar residues" evidence="1">
    <location>
        <begin position="821"/>
        <end position="838"/>
    </location>
</feature>
<feature type="non-terminal residue" evidence="2">
    <location>
        <position position="1472"/>
    </location>
</feature>
<keyword evidence="3" id="KW-1185">Reference proteome</keyword>
<feature type="compositionally biased region" description="Low complexity" evidence="1">
    <location>
        <begin position="51"/>
        <end position="61"/>
    </location>
</feature>
<feature type="compositionally biased region" description="Low complexity" evidence="1">
    <location>
        <begin position="1432"/>
        <end position="1446"/>
    </location>
</feature>
<feature type="compositionally biased region" description="Basic and acidic residues" evidence="1">
    <location>
        <begin position="336"/>
        <end position="359"/>
    </location>
</feature>
<feature type="compositionally biased region" description="Polar residues" evidence="1">
    <location>
        <begin position="1325"/>
        <end position="1340"/>
    </location>
</feature>
<evidence type="ECO:0000313" key="3">
    <source>
        <dbReference type="Proteomes" id="UP000762676"/>
    </source>
</evidence>
<dbReference type="Proteomes" id="UP000762676">
    <property type="component" value="Unassembled WGS sequence"/>
</dbReference>
<reference evidence="2 3" key="1">
    <citation type="journal article" date="2021" name="Elife">
        <title>Chloroplast acquisition without the gene transfer in kleptoplastic sea slugs, Plakobranchus ocellatus.</title>
        <authorList>
            <person name="Maeda T."/>
            <person name="Takahashi S."/>
            <person name="Yoshida T."/>
            <person name="Shimamura S."/>
            <person name="Takaki Y."/>
            <person name="Nagai Y."/>
            <person name="Toyoda A."/>
            <person name="Suzuki Y."/>
            <person name="Arimoto A."/>
            <person name="Ishii H."/>
            <person name="Satoh N."/>
            <person name="Nishiyama T."/>
            <person name="Hasebe M."/>
            <person name="Maruyama T."/>
            <person name="Minagawa J."/>
            <person name="Obokata J."/>
            <person name="Shigenobu S."/>
        </authorList>
    </citation>
    <scope>NUCLEOTIDE SEQUENCE [LARGE SCALE GENOMIC DNA]</scope>
</reference>
<comment type="caution">
    <text evidence="2">The sequence shown here is derived from an EMBL/GenBank/DDBJ whole genome shotgun (WGS) entry which is preliminary data.</text>
</comment>
<feature type="compositionally biased region" description="Polar residues" evidence="1">
    <location>
        <begin position="245"/>
        <end position="263"/>
    </location>
</feature>
<name>A0AAV4HQG0_9GAST</name>
<feature type="region of interest" description="Disordered" evidence="1">
    <location>
        <begin position="240"/>
        <end position="263"/>
    </location>
</feature>
<evidence type="ECO:0000256" key="1">
    <source>
        <dbReference type="SAM" id="MobiDB-lite"/>
    </source>
</evidence>
<proteinExistence type="predicted"/>
<evidence type="ECO:0000313" key="2">
    <source>
        <dbReference type="EMBL" id="GFR98930.1"/>
    </source>
</evidence>
<feature type="compositionally biased region" description="Polar residues" evidence="1">
    <location>
        <begin position="924"/>
        <end position="933"/>
    </location>
</feature>
<feature type="compositionally biased region" description="Polar residues" evidence="1">
    <location>
        <begin position="532"/>
        <end position="544"/>
    </location>
</feature>
<feature type="compositionally biased region" description="Low complexity" evidence="1">
    <location>
        <begin position="727"/>
        <end position="759"/>
    </location>
</feature>
<feature type="compositionally biased region" description="Low complexity" evidence="1">
    <location>
        <begin position="1283"/>
        <end position="1299"/>
    </location>
</feature>